<evidence type="ECO:0000313" key="6">
    <source>
        <dbReference type="EMBL" id="GGG00982.1"/>
    </source>
</evidence>
<dbReference type="SUPFAM" id="SSF46785">
    <property type="entry name" value="Winged helix' DNA-binding domain"/>
    <property type="match status" value="1"/>
</dbReference>
<dbReference type="SUPFAM" id="SSF53850">
    <property type="entry name" value="Periplasmic binding protein-like II"/>
    <property type="match status" value="1"/>
</dbReference>
<dbReference type="PROSITE" id="PS50931">
    <property type="entry name" value="HTH_LYSR"/>
    <property type="match status" value="1"/>
</dbReference>
<evidence type="ECO:0000259" key="5">
    <source>
        <dbReference type="PROSITE" id="PS50931"/>
    </source>
</evidence>
<reference evidence="6" key="1">
    <citation type="journal article" date="2014" name="Int. J. Syst. Evol. Microbiol.">
        <title>Complete genome sequence of Corynebacterium casei LMG S-19264T (=DSM 44701T), isolated from a smear-ripened cheese.</title>
        <authorList>
            <consortium name="US DOE Joint Genome Institute (JGI-PGF)"/>
            <person name="Walter F."/>
            <person name="Albersmeier A."/>
            <person name="Kalinowski J."/>
            <person name="Ruckert C."/>
        </authorList>
    </citation>
    <scope>NUCLEOTIDE SEQUENCE</scope>
    <source>
        <strain evidence="6">CGMCC 1.12987</strain>
    </source>
</reference>
<evidence type="ECO:0000256" key="4">
    <source>
        <dbReference type="ARBA" id="ARBA00023163"/>
    </source>
</evidence>
<dbReference type="Pfam" id="PF03466">
    <property type="entry name" value="LysR_substrate"/>
    <property type="match status" value="1"/>
</dbReference>
<dbReference type="GO" id="GO:0003700">
    <property type="term" value="F:DNA-binding transcription factor activity"/>
    <property type="evidence" value="ECO:0007669"/>
    <property type="project" value="InterPro"/>
</dbReference>
<dbReference type="AlphaFoldDB" id="A0A917CXH1"/>
<evidence type="ECO:0000256" key="2">
    <source>
        <dbReference type="ARBA" id="ARBA00023015"/>
    </source>
</evidence>
<dbReference type="GO" id="GO:0000976">
    <property type="term" value="F:transcription cis-regulatory region binding"/>
    <property type="evidence" value="ECO:0007669"/>
    <property type="project" value="TreeGrafter"/>
</dbReference>
<dbReference type="RefSeq" id="WP_188530701.1">
    <property type="nucleotide sequence ID" value="NZ_BMGR01000005.1"/>
</dbReference>
<proteinExistence type="inferred from homology"/>
<dbReference type="Pfam" id="PF00126">
    <property type="entry name" value="HTH_1"/>
    <property type="match status" value="1"/>
</dbReference>
<evidence type="ECO:0000256" key="3">
    <source>
        <dbReference type="ARBA" id="ARBA00023125"/>
    </source>
</evidence>
<dbReference type="EMBL" id="BMGR01000005">
    <property type="protein sequence ID" value="GGG00982.1"/>
    <property type="molecule type" value="Genomic_DNA"/>
</dbReference>
<dbReference type="PRINTS" id="PR00039">
    <property type="entry name" value="HTHLYSR"/>
</dbReference>
<dbReference type="CDD" id="cd05466">
    <property type="entry name" value="PBP2_LTTR_substrate"/>
    <property type="match status" value="1"/>
</dbReference>
<dbReference type="Gene3D" id="1.10.10.10">
    <property type="entry name" value="Winged helix-like DNA-binding domain superfamily/Winged helix DNA-binding domain"/>
    <property type="match status" value="1"/>
</dbReference>
<evidence type="ECO:0000256" key="1">
    <source>
        <dbReference type="ARBA" id="ARBA00009437"/>
    </source>
</evidence>
<evidence type="ECO:0000313" key="7">
    <source>
        <dbReference type="Proteomes" id="UP000644756"/>
    </source>
</evidence>
<accession>A0A917CXH1</accession>
<protein>
    <submittedName>
        <fullName evidence="6">HTH-type transcriptional regulator CitR</fullName>
    </submittedName>
</protein>
<dbReference type="InterPro" id="IPR036388">
    <property type="entry name" value="WH-like_DNA-bd_sf"/>
</dbReference>
<comment type="caution">
    <text evidence="6">The sequence shown here is derived from an EMBL/GenBank/DDBJ whole genome shotgun (WGS) entry which is preliminary data.</text>
</comment>
<reference evidence="6" key="2">
    <citation type="submission" date="2020-09" db="EMBL/GenBank/DDBJ databases">
        <authorList>
            <person name="Sun Q."/>
            <person name="Zhou Y."/>
        </authorList>
    </citation>
    <scope>NUCLEOTIDE SEQUENCE</scope>
    <source>
        <strain evidence="6">CGMCC 1.12987</strain>
    </source>
</reference>
<dbReference type="InterPro" id="IPR000847">
    <property type="entry name" value="LysR_HTH_N"/>
</dbReference>
<dbReference type="InterPro" id="IPR005119">
    <property type="entry name" value="LysR_subst-bd"/>
</dbReference>
<name>A0A917CXH1_9BACL</name>
<organism evidence="6 7">
    <name type="scientific">Paenibacillus abyssi</name>
    <dbReference type="NCBI Taxonomy" id="1340531"/>
    <lineage>
        <taxon>Bacteria</taxon>
        <taxon>Bacillati</taxon>
        <taxon>Bacillota</taxon>
        <taxon>Bacilli</taxon>
        <taxon>Bacillales</taxon>
        <taxon>Paenibacillaceae</taxon>
        <taxon>Paenibacillus</taxon>
    </lineage>
</organism>
<gene>
    <name evidence="6" type="primary">citR</name>
    <name evidence="6" type="ORF">GCM10010916_17690</name>
</gene>
<feature type="domain" description="HTH lysR-type" evidence="5">
    <location>
        <begin position="1"/>
        <end position="58"/>
    </location>
</feature>
<dbReference type="InterPro" id="IPR036390">
    <property type="entry name" value="WH_DNA-bd_sf"/>
</dbReference>
<sequence length="291" mass="33525">MDMLQLETFVNLVQQGNFSRTAEDMGVSQPTVTIRMKALEDELGLPLILRMGNTLKLTPAGQTFYEHIERSLRVLKEGVEQCTGRRSAETIRLSCAGTPNLCAYVVPKLLGKVYREHPDWEMCLSTARSWEVTEMVLDEVCHIGFINGLFKHPDVVTYALFKDPFYLMAHPSHHLCQREMITLFDLREELLFTYKLESNMSYMIKNLFRDIKMRTDLMMELSDSYTMKRMIMEGNGIGFMPWSAAEQEVAFGRLAVLPLELPVPLMREVNVIALRKNVQLKQVSDFLNLLF</sequence>
<dbReference type="FunFam" id="1.10.10.10:FF:000001">
    <property type="entry name" value="LysR family transcriptional regulator"/>
    <property type="match status" value="1"/>
</dbReference>
<dbReference type="PANTHER" id="PTHR30126:SF40">
    <property type="entry name" value="HTH-TYPE TRANSCRIPTIONAL REGULATOR GLTR"/>
    <property type="match status" value="1"/>
</dbReference>
<dbReference type="Gene3D" id="3.40.190.290">
    <property type="match status" value="1"/>
</dbReference>
<keyword evidence="3" id="KW-0238">DNA-binding</keyword>
<comment type="similarity">
    <text evidence="1">Belongs to the LysR transcriptional regulatory family.</text>
</comment>
<keyword evidence="4" id="KW-0804">Transcription</keyword>
<keyword evidence="2" id="KW-0805">Transcription regulation</keyword>
<dbReference type="PANTHER" id="PTHR30126">
    <property type="entry name" value="HTH-TYPE TRANSCRIPTIONAL REGULATOR"/>
    <property type="match status" value="1"/>
</dbReference>
<dbReference type="Proteomes" id="UP000644756">
    <property type="component" value="Unassembled WGS sequence"/>
</dbReference>
<keyword evidence="7" id="KW-1185">Reference proteome</keyword>